<comment type="caution">
    <text evidence="1">The sequence shown here is derived from an EMBL/GenBank/DDBJ whole genome shotgun (WGS) entry which is preliminary data.</text>
</comment>
<name>A0A9J5YWK9_SOLCO</name>
<organism evidence="1 2">
    <name type="scientific">Solanum commersonii</name>
    <name type="common">Commerson's wild potato</name>
    <name type="synonym">Commerson's nightshade</name>
    <dbReference type="NCBI Taxonomy" id="4109"/>
    <lineage>
        <taxon>Eukaryota</taxon>
        <taxon>Viridiplantae</taxon>
        <taxon>Streptophyta</taxon>
        <taxon>Embryophyta</taxon>
        <taxon>Tracheophyta</taxon>
        <taxon>Spermatophyta</taxon>
        <taxon>Magnoliopsida</taxon>
        <taxon>eudicotyledons</taxon>
        <taxon>Gunneridae</taxon>
        <taxon>Pentapetalae</taxon>
        <taxon>asterids</taxon>
        <taxon>lamiids</taxon>
        <taxon>Solanales</taxon>
        <taxon>Solanaceae</taxon>
        <taxon>Solanoideae</taxon>
        <taxon>Solaneae</taxon>
        <taxon>Solanum</taxon>
    </lineage>
</organism>
<proteinExistence type="predicted"/>
<accession>A0A9J5YWK9</accession>
<gene>
    <name evidence="1" type="ORF">H5410_026599</name>
</gene>
<sequence>MTWLKLGDANRSFFFASIKSRISHDRIKSLTTSTGIVLVRQDEVKNEIINFYRGLLGTAATHLPTLRGTYTKVHLRRIVCNNHGAPKWKFILFLVTSRRLLTSDRLTKWKTITDGAGHKYQKIKISN</sequence>
<reference evidence="1 2" key="1">
    <citation type="submission" date="2020-09" db="EMBL/GenBank/DDBJ databases">
        <title>De no assembly of potato wild relative species, Solanum commersonii.</title>
        <authorList>
            <person name="Cho K."/>
        </authorList>
    </citation>
    <scope>NUCLEOTIDE SEQUENCE [LARGE SCALE GENOMIC DNA]</scope>
    <source>
        <strain evidence="1">LZ3.2</strain>
        <tissue evidence="1">Leaf</tissue>
    </source>
</reference>
<keyword evidence="2" id="KW-1185">Reference proteome</keyword>
<protein>
    <submittedName>
        <fullName evidence="1">Uncharacterized protein</fullName>
    </submittedName>
</protein>
<dbReference type="EMBL" id="JACXVP010000005">
    <property type="protein sequence ID" value="KAG5605107.1"/>
    <property type="molecule type" value="Genomic_DNA"/>
</dbReference>
<dbReference type="OrthoDB" id="1271494at2759"/>
<dbReference type="AlphaFoldDB" id="A0A9J5YWK9"/>
<evidence type="ECO:0000313" key="1">
    <source>
        <dbReference type="EMBL" id="KAG5605107.1"/>
    </source>
</evidence>
<evidence type="ECO:0000313" key="2">
    <source>
        <dbReference type="Proteomes" id="UP000824120"/>
    </source>
</evidence>
<dbReference type="Proteomes" id="UP000824120">
    <property type="component" value="Chromosome 5"/>
</dbReference>